<dbReference type="InterPro" id="IPR017972">
    <property type="entry name" value="Cyt_P450_CS"/>
</dbReference>
<evidence type="ECO:0000313" key="9">
    <source>
        <dbReference type="Proteomes" id="UP000006281"/>
    </source>
</evidence>
<gene>
    <name evidence="8" type="ordered locus">BN6_33560</name>
</gene>
<dbReference type="PROSITE" id="PS00086">
    <property type="entry name" value="CYTOCHROME_P450"/>
    <property type="match status" value="1"/>
</dbReference>
<dbReference type="EMBL" id="HE804045">
    <property type="protein sequence ID" value="CCH30658.1"/>
    <property type="molecule type" value="Genomic_DNA"/>
</dbReference>
<keyword evidence="3 7" id="KW-0479">Metal-binding</keyword>
<dbReference type="OrthoDB" id="54272at2"/>
<protein>
    <submittedName>
        <fullName evidence="8">Putative cytochrome P450</fullName>
        <ecNumber evidence="8">1.14.-.-</ecNumber>
    </submittedName>
</protein>
<dbReference type="GO" id="GO:0016705">
    <property type="term" value="F:oxidoreductase activity, acting on paired donors, with incorporation or reduction of molecular oxygen"/>
    <property type="evidence" value="ECO:0007669"/>
    <property type="project" value="InterPro"/>
</dbReference>
<keyword evidence="2 7" id="KW-0349">Heme</keyword>
<organism evidence="8 9">
    <name type="scientific">Saccharothrix espanaensis (strain ATCC 51144 / DSM 44229 / JCM 9112 / NBRC 15066 / NRRL 15764)</name>
    <dbReference type="NCBI Taxonomy" id="1179773"/>
    <lineage>
        <taxon>Bacteria</taxon>
        <taxon>Bacillati</taxon>
        <taxon>Actinomycetota</taxon>
        <taxon>Actinomycetes</taxon>
        <taxon>Pseudonocardiales</taxon>
        <taxon>Pseudonocardiaceae</taxon>
        <taxon>Saccharothrix</taxon>
    </lineage>
</organism>
<dbReference type="eggNOG" id="COG2124">
    <property type="taxonomic scope" value="Bacteria"/>
</dbReference>
<dbReference type="PRINTS" id="PR00385">
    <property type="entry name" value="P450"/>
</dbReference>
<evidence type="ECO:0000256" key="5">
    <source>
        <dbReference type="ARBA" id="ARBA00023004"/>
    </source>
</evidence>
<comment type="similarity">
    <text evidence="1 7">Belongs to the cytochrome P450 family.</text>
</comment>
<dbReference type="PRINTS" id="PR00359">
    <property type="entry name" value="BP450"/>
</dbReference>
<dbReference type="GO" id="GO:0004497">
    <property type="term" value="F:monooxygenase activity"/>
    <property type="evidence" value="ECO:0007669"/>
    <property type="project" value="UniProtKB-KW"/>
</dbReference>
<dbReference type="PANTHER" id="PTHR46696">
    <property type="entry name" value="P450, PUTATIVE (EUROFUNG)-RELATED"/>
    <property type="match status" value="1"/>
</dbReference>
<dbReference type="Pfam" id="PF00067">
    <property type="entry name" value="p450"/>
    <property type="match status" value="1"/>
</dbReference>
<dbReference type="PATRIC" id="fig|1179773.3.peg.3358"/>
<evidence type="ECO:0000256" key="2">
    <source>
        <dbReference type="ARBA" id="ARBA00022617"/>
    </source>
</evidence>
<dbReference type="GO" id="GO:0005506">
    <property type="term" value="F:iron ion binding"/>
    <property type="evidence" value="ECO:0007669"/>
    <property type="project" value="InterPro"/>
</dbReference>
<dbReference type="InterPro" id="IPR002397">
    <property type="entry name" value="Cyt_P450_B"/>
</dbReference>
<dbReference type="AlphaFoldDB" id="K0K296"/>
<proteinExistence type="inferred from homology"/>
<reference evidence="8 9" key="1">
    <citation type="journal article" date="2012" name="BMC Genomics">
        <title>Complete genome sequence of Saccharothrix espanaensis DSM 44229T and comparison to the other completely sequenced Pseudonocardiaceae.</title>
        <authorList>
            <person name="Strobel T."/>
            <person name="Al-Dilaimi A."/>
            <person name="Blom J."/>
            <person name="Gessner A."/>
            <person name="Kalinowski J."/>
            <person name="Luzhetska M."/>
            <person name="Puhler A."/>
            <person name="Szczepanowski R."/>
            <person name="Bechthold A."/>
            <person name="Ruckert C."/>
        </authorList>
    </citation>
    <scope>NUCLEOTIDE SEQUENCE [LARGE SCALE GENOMIC DNA]</scope>
    <source>
        <strain evidence="9">ATCC 51144 / DSM 44229 / JCM 9112 / NBRC 15066 / NRRL 15764</strain>
    </source>
</reference>
<keyword evidence="6 7" id="KW-0503">Monooxygenase</keyword>
<accession>K0K296</accession>
<dbReference type="FunFam" id="1.10.630.10:FF:000018">
    <property type="entry name" value="Cytochrome P450 monooxygenase"/>
    <property type="match status" value="1"/>
</dbReference>
<dbReference type="InterPro" id="IPR001128">
    <property type="entry name" value="Cyt_P450"/>
</dbReference>
<keyword evidence="5 7" id="KW-0408">Iron</keyword>
<dbReference type="BioCyc" id="SESP1179773:BN6_RS16285-MONOMER"/>
<sequence length="417" mass="46039">MNHVIPHHRDRQPVVDLRAYGDRLVTDPYSVYSELLAQGPIHLTILPTGLPAWLVLGHPEAKTVLVHPDLAYDATYATDQWRTLYYGAPDATQPFQGRSMLTSDPPDHERLRKPVAHRFVPSRIDDMRGVVENLTARLLDTLPTGEAFDLVRQFAAPLTLGVLCDLLGIRGLDHTFIQDWVERINVPRSPEDTLAARREIVPFVDKLIEEAKLTASDSLLGNVLHGDGATSMTHEELRGMVVVLLNAGHETTTTLITTAIWGLLTNPDQMALLRENPDLLDGTIDETLRYGSPVHIAPSRFARRELTVAGTVIPADGTQVQVVIGAAHRDPRVFPDPHVFDIRRPANELLAFGRGIHFCLGWALGRLEAAIAIPALLDRFPGLALAGDPADLRWRAGRVVRCLDSLPLDAGSGRHHR</sequence>
<dbReference type="SUPFAM" id="SSF48264">
    <property type="entry name" value="Cytochrome P450"/>
    <property type="match status" value="1"/>
</dbReference>
<dbReference type="RefSeq" id="WP_015100770.1">
    <property type="nucleotide sequence ID" value="NC_019673.1"/>
</dbReference>
<dbReference type="STRING" id="1179773.BN6_33560"/>
<evidence type="ECO:0000313" key="8">
    <source>
        <dbReference type="EMBL" id="CCH30658.1"/>
    </source>
</evidence>
<dbReference type="Proteomes" id="UP000006281">
    <property type="component" value="Chromosome"/>
</dbReference>
<keyword evidence="4 7" id="KW-0560">Oxidoreductase</keyword>
<evidence type="ECO:0000256" key="6">
    <source>
        <dbReference type="ARBA" id="ARBA00023033"/>
    </source>
</evidence>
<dbReference type="Gene3D" id="1.10.630.10">
    <property type="entry name" value="Cytochrome P450"/>
    <property type="match status" value="1"/>
</dbReference>
<dbReference type="InterPro" id="IPR036396">
    <property type="entry name" value="Cyt_P450_sf"/>
</dbReference>
<dbReference type="KEGG" id="sesp:BN6_33560"/>
<dbReference type="PANTHER" id="PTHR46696:SF1">
    <property type="entry name" value="CYTOCHROME P450 YJIB-RELATED"/>
    <property type="match status" value="1"/>
</dbReference>
<evidence type="ECO:0000256" key="1">
    <source>
        <dbReference type="ARBA" id="ARBA00010617"/>
    </source>
</evidence>
<evidence type="ECO:0000256" key="4">
    <source>
        <dbReference type="ARBA" id="ARBA00023002"/>
    </source>
</evidence>
<evidence type="ECO:0000256" key="7">
    <source>
        <dbReference type="RuleBase" id="RU000461"/>
    </source>
</evidence>
<keyword evidence="9" id="KW-1185">Reference proteome</keyword>
<name>K0K296_SACES</name>
<evidence type="ECO:0000256" key="3">
    <source>
        <dbReference type="ARBA" id="ARBA00022723"/>
    </source>
</evidence>
<dbReference type="HOGENOM" id="CLU_033716_1_2_11"/>
<dbReference type="GO" id="GO:0020037">
    <property type="term" value="F:heme binding"/>
    <property type="evidence" value="ECO:0007669"/>
    <property type="project" value="InterPro"/>
</dbReference>
<dbReference type="EC" id="1.14.-.-" evidence="8"/>